<keyword evidence="4" id="KW-1133">Transmembrane helix</keyword>
<sequence>MAQYRRFQKRVNKRKRKRRLFTFFLLPILILGLSATAYGSYLFVKAKTVASDSYEGLGDRDNSPMRDRKIDPKKDDISILFMGVDDSETRKFGKSARTDALILATFNETNKTVKLVSIPRDSRVYIPEVNRKDKITHAHAYGGPKATVETVEHLFNVPVDYYVKVNFKAFTDIVDSLGGIDFDVPYAMSEKDSKDRHNAIVLKPGNQHLNGEEALAVARTRKQDNDIERGKRQQQLIEAMIKKAASIGSLNKYGNLIEAVGDNMKTNLMFGEMLSFYDYASKKVDIETINLDGSDEKINGVYYFKLDNDSVEKVSEKLRKHLGIESTSDTTE</sequence>
<protein>
    <submittedName>
        <fullName evidence="6">Cell envelope-related function transcriptional attenuator common domain protein</fullName>
    </submittedName>
</protein>
<proteinExistence type="inferred from homology"/>
<name>A0A0B6AV49_PRIM2</name>
<evidence type="ECO:0000259" key="5">
    <source>
        <dbReference type="Pfam" id="PF03816"/>
    </source>
</evidence>
<dbReference type="InterPro" id="IPR004474">
    <property type="entry name" value="LytR_CpsA_psr"/>
</dbReference>
<keyword evidence="4" id="KW-0472">Membrane</keyword>
<evidence type="ECO:0000313" key="6">
    <source>
        <dbReference type="EMBL" id="AJI24553.1"/>
    </source>
</evidence>
<evidence type="ECO:0000256" key="2">
    <source>
        <dbReference type="ARBA" id="ARBA00022692"/>
    </source>
</evidence>
<dbReference type="PANTHER" id="PTHR33392:SF3">
    <property type="entry name" value="POLYISOPRENYL-TEICHOIC ACID--PEPTIDOGLYCAN TEICHOIC ACID TRANSFERASE TAGT"/>
    <property type="match status" value="1"/>
</dbReference>
<gene>
    <name evidence="6" type="ORF">BG04_2117</name>
</gene>
<dbReference type="EMBL" id="CP009920">
    <property type="protein sequence ID" value="AJI24553.1"/>
    <property type="molecule type" value="Genomic_DNA"/>
</dbReference>
<reference evidence="6 7" key="1">
    <citation type="journal article" date="2015" name="Genome Announc.">
        <title>Complete genome sequences for 35 biothreat assay-relevant bacillus species.</title>
        <authorList>
            <person name="Johnson S.L."/>
            <person name="Daligault H.E."/>
            <person name="Davenport K.W."/>
            <person name="Jaissle J."/>
            <person name="Frey K.G."/>
            <person name="Ladner J.T."/>
            <person name="Broomall S.M."/>
            <person name="Bishop-Lilly K.A."/>
            <person name="Bruce D.C."/>
            <person name="Gibbons H.S."/>
            <person name="Coyne S.R."/>
            <person name="Lo C.C."/>
            <person name="Meincke L."/>
            <person name="Munk A.C."/>
            <person name="Koroleva G.I."/>
            <person name="Rosenzweig C.N."/>
            <person name="Palacios G.F."/>
            <person name="Redden C.L."/>
            <person name="Minogue T.D."/>
            <person name="Chain P.S."/>
        </authorList>
    </citation>
    <scope>NUCLEOTIDE SEQUENCE [LARGE SCALE GENOMIC DNA]</scope>
    <source>
        <strain evidence="7">ATCC 14581 / DSM 32 / JCM 2506 / NBRC 15308 / NCIMB 9376 / NCTC 10342 / NRRL B-14308 / VKM B-512</strain>
    </source>
</reference>
<dbReference type="RefSeq" id="WP_034648314.1">
    <property type="nucleotide sequence ID" value="NZ_BCVB01000009.1"/>
</dbReference>
<dbReference type="Gene3D" id="3.40.630.190">
    <property type="entry name" value="LCP protein"/>
    <property type="match status" value="1"/>
</dbReference>
<keyword evidence="3" id="KW-0735">Signal-anchor</keyword>
<dbReference type="NCBIfam" id="TIGR00350">
    <property type="entry name" value="lytR_cpsA_psr"/>
    <property type="match status" value="1"/>
</dbReference>
<dbReference type="GeneID" id="93645584"/>
<dbReference type="InterPro" id="IPR050922">
    <property type="entry name" value="LytR/CpsA/Psr_CW_biosynth"/>
</dbReference>
<dbReference type="AlphaFoldDB" id="A0A0B6AV49"/>
<dbReference type="KEGG" id="bmeg:BG04_2117"/>
<organism evidence="6 7">
    <name type="scientific">Priestia megaterium (strain ATCC 14581 / DSM 32 / CCUG 1817 / JCM 2506 / NBRC 15308 / NCIMB 9376 / NCTC 10342 / NRRL B-14308 / VKM B-512 / Ford 19)</name>
    <name type="common">Bacillus megaterium</name>
    <dbReference type="NCBI Taxonomy" id="1348623"/>
    <lineage>
        <taxon>Bacteria</taxon>
        <taxon>Bacillati</taxon>
        <taxon>Bacillota</taxon>
        <taxon>Bacilli</taxon>
        <taxon>Bacillales</taxon>
        <taxon>Bacillaceae</taxon>
        <taxon>Priestia</taxon>
    </lineage>
</organism>
<evidence type="ECO:0000256" key="4">
    <source>
        <dbReference type="ARBA" id="ARBA00022989"/>
    </source>
</evidence>
<dbReference type="HOGENOM" id="CLU_016455_2_1_9"/>
<evidence type="ECO:0000256" key="3">
    <source>
        <dbReference type="ARBA" id="ARBA00022968"/>
    </source>
</evidence>
<comment type="similarity">
    <text evidence="1">Belongs to the LytR/CpsA/Psr (LCP) family.</text>
</comment>
<dbReference type="Proteomes" id="UP000031829">
    <property type="component" value="Chromosome"/>
</dbReference>
<evidence type="ECO:0000313" key="7">
    <source>
        <dbReference type="Proteomes" id="UP000031829"/>
    </source>
</evidence>
<keyword evidence="2" id="KW-0812">Transmembrane</keyword>
<dbReference type="GO" id="GO:0071555">
    <property type="term" value="P:cell wall organization"/>
    <property type="evidence" value="ECO:0007669"/>
    <property type="project" value="UniProtKB-KW"/>
</dbReference>
<feature type="domain" description="Cell envelope-related transcriptional attenuator" evidence="5">
    <location>
        <begin position="97"/>
        <end position="245"/>
    </location>
</feature>
<dbReference type="PANTHER" id="PTHR33392">
    <property type="entry name" value="POLYISOPRENYL-TEICHOIC ACID--PEPTIDOGLYCAN TEICHOIC ACID TRANSFERASE TAGU"/>
    <property type="match status" value="1"/>
</dbReference>
<accession>A0A0B6AV49</accession>
<evidence type="ECO:0000256" key="1">
    <source>
        <dbReference type="ARBA" id="ARBA00006068"/>
    </source>
</evidence>
<dbReference type="Pfam" id="PF03816">
    <property type="entry name" value="LytR_cpsA_psr"/>
    <property type="match status" value="1"/>
</dbReference>